<dbReference type="AlphaFoldDB" id="A0A0A9H095"/>
<reference evidence="1" key="2">
    <citation type="journal article" date="2015" name="Data Brief">
        <title>Shoot transcriptome of the giant reed, Arundo donax.</title>
        <authorList>
            <person name="Barrero R.A."/>
            <person name="Guerrero F.D."/>
            <person name="Moolhuijzen P."/>
            <person name="Goolsby J.A."/>
            <person name="Tidwell J."/>
            <person name="Bellgard S.E."/>
            <person name="Bellgard M.I."/>
        </authorList>
    </citation>
    <scope>NUCLEOTIDE SEQUENCE</scope>
    <source>
        <tissue evidence="1">Shoot tissue taken approximately 20 cm above the soil surface</tissue>
    </source>
</reference>
<protein>
    <submittedName>
        <fullName evidence="1">Uncharacterized protein</fullName>
    </submittedName>
</protein>
<organism evidence="1">
    <name type="scientific">Arundo donax</name>
    <name type="common">Giant reed</name>
    <name type="synonym">Donax arundinaceus</name>
    <dbReference type="NCBI Taxonomy" id="35708"/>
    <lineage>
        <taxon>Eukaryota</taxon>
        <taxon>Viridiplantae</taxon>
        <taxon>Streptophyta</taxon>
        <taxon>Embryophyta</taxon>
        <taxon>Tracheophyta</taxon>
        <taxon>Spermatophyta</taxon>
        <taxon>Magnoliopsida</taxon>
        <taxon>Liliopsida</taxon>
        <taxon>Poales</taxon>
        <taxon>Poaceae</taxon>
        <taxon>PACMAD clade</taxon>
        <taxon>Arundinoideae</taxon>
        <taxon>Arundineae</taxon>
        <taxon>Arundo</taxon>
    </lineage>
</organism>
<evidence type="ECO:0000313" key="1">
    <source>
        <dbReference type="EMBL" id="JAE28266.1"/>
    </source>
</evidence>
<dbReference type="EMBL" id="GBRH01169630">
    <property type="protein sequence ID" value="JAE28266.1"/>
    <property type="molecule type" value="Transcribed_RNA"/>
</dbReference>
<accession>A0A0A9H095</accession>
<reference evidence="1" key="1">
    <citation type="submission" date="2014-09" db="EMBL/GenBank/DDBJ databases">
        <authorList>
            <person name="Magalhaes I.L.F."/>
            <person name="Oliveira U."/>
            <person name="Santos F.R."/>
            <person name="Vidigal T.H.D.A."/>
            <person name="Brescovit A.D."/>
            <person name="Santos A.J."/>
        </authorList>
    </citation>
    <scope>NUCLEOTIDE SEQUENCE</scope>
    <source>
        <tissue evidence="1">Shoot tissue taken approximately 20 cm above the soil surface</tissue>
    </source>
</reference>
<name>A0A0A9H095_ARUDO</name>
<proteinExistence type="predicted"/>
<sequence>MMSMFLIIRRRKQNCLPSLLVIVAVLSSRIRIYTKFSAIMNPCLRLWFFLKVETNFACSLFQLKGPMTAS</sequence>